<dbReference type="Gene3D" id="3.90.960.10">
    <property type="entry name" value="YbaK/aminoacyl-tRNA synthetase-associated domain"/>
    <property type="match status" value="1"/>
</dbReference>
<dbReference type="Pfam" id="PF04073">
    <property type="entry name" value="tRNA_edit"/>
    <property type="match status" value="1"/>
</dbReference>
<accession>A0A5K7YEI6</accession>
<dbReference type="AlphaFoldDB" id="A0A5K7YEI6"/>
<dbReference type="GO" id="GO:0016829">
    <property type="term" value="F:lyase activity"/>
    <property type="evidence" value="ECO:0007669"/>
    <property type="project" value="UniProtKB-KW"/>
</dbReference>
<sequence>MAKLRFPVTRAVRFLRSKQVDFKPFLYSYADHGGARQAASELQVPEGRVVKTLVMETGGGAPLLALMHGDRAVSTRRLARFIGSKKVVPVTPQSALRCTGYQVGGISPFGTRQALPVYVQATVLKMKTIFINGGKRGFLVEVEPGVLLKTLSATPVDMSTTLQ</sequence>
<keyword evidence="3 4" id="KW-0456">Lyase</keyword>
<dbReference type="SUPFAM" id="SSF55826">
    <property type="entry name" value="YbaK/ProRS associated domain"/>
    <property type="match status" value="1"/>
</dbReference>
<keyword evidence="2 4" id="KW-0648">Protein biosynthesis</keyword>
<dbReference type="PIRSF" id="PIRSF006181">
    <property type="entry name" value="EbsC_YbaK"/>
    <property type="match status" value="1"/>
</dbReference>
<evidence type="ECO:0000256" key="3">
    <source>
        <dbReference type="ARBA" id="ARBA00023239"/>
    </source>
</evidence>
<dbReference type="PANTHER" id="PTHR30411">
    <property type="entry name" value="CYTOPLASMIC PROTEIN"/>
    <property type="match status" value="1"/>
</dbReference>
<dbReference type="OrthoDB" id="9809296at2"/>
<feature type="domain" description="YbaK/aminoacyl-tRNA synthetase-associated" evidence="5">
    <location>
        <begin position="36"/>
        <end position="148"/>
    </location>
</feature>
<evidence type="ECO:0000313" key="7">
    <source>
        <dbReference type="Proteomes" id="UP000427906"/>
    </source>
</evidence>
<dbReference type="KEGG" id="dalk:DSCA_07750"/>
<dbReference type="InterPro" id="IPR004369">
    <property type="entry name" value="Prolyl-tRNA_editing_YbaK/EbsC"/>
</dbReference>
<organism evidence="6 7">
    <name type="scientific">Desulfosarcina alkanivorans</name>
    <dbReference type="NCBI Taxonomy" id="571177"/>
    <lineage>
        <taxon>Bacteria</taxon>
        <taxon>Pseudomonadati</taxon>
        <taxon>Thermodesulfobacteriota</taxon>
        <taxon>Desulfobacteria</taxon>
        <taxon>Desulfobacterales</taxon>
        <taxon>Desulfosarcinaceae</taxon>
        <taxon>Desulfosarcina</taxon>
    </lineage>
</organism>
<keyword evidence="7" id="KW-1185">Reference proteome</keyword>
<evidence type="ECO:0000256" key="2">
    <source>
        <dbReference type="ARBA" id="ARBA00022917"/>
    </source>
</evidence>
<evidence type="ECO:0000256" key="4">
    <source>
        <dbReference type="PIRNR" id="PIRNR006181"/>
    </source>
</evidence>
<gene>
    <name evidence="6" type="ORF">DSCA_07750</name>
</gene>
<evidence type="ECO:0000313" key="6">
    <source>
        <dbReference type="EMBL" id="BBO66845.1"/>
    </source>
</evidence>
<dbReference type="GO" id="GO:0002161">
    <property type="term" value="F:aminoacyl-tRNA deacylase activity"/>
    <property type="evidence" value="ECO:0007669"/>
    <property type="project" value="InterPro"/>
</dbReference>
<evidence type="ECO:0000259" key="5">
    <source>
        <dbReference type="Pfam" id="PF04073"/>
    </source>
</evidence>
<dbReference type="RefSeq" id="WP_155315171.1">
    <property type="nucleotide sequence ID" value="NZ_AP021874.1"/>
</dbReference>
<reference evidence="6 7" key="1">
    <citation type="submission" date="2019-11" db="EMBL/GenBank/DDBJ databases">
        <title>Comparative genomics of hydrocarbon-degrading Desulfosarcina strains.</title>
        <authorList>
            <person name="Watanabe M."/>
            <person name="Kojima H."/>
            <person name="Fukui M."/>
        </authorList>
    </citation>
    <scope>NUCLEOTIDE SEQUENCE [LARGE SCALE GENOMIC DNA]</scope>
    <source>
        <strain evidence="6 7">PL12</strain>
    </source>
</reference>
<dbReference type="EMBL" id="AP021874">
    <property type="protein sequence ID" value="BBO66845.1"/>
    <property type="molecule type" value="Genomic_DNA"/>
</dbReference>
<name>A0A5K7YEI6_9BACT</name>
<dbReference type="InterPro" id="IPR036754">
    <property type="entry name" value="YbaK/aa-tRNA-synt-asso_dom_sf"/>
</dbReference>
<dbReference type="GO" id="GO:0006412">
    <property type="term" value="P:translation"/>
    <property type="evidence" value="ECO:0007669"/>
    <property type="project" value="UniProtKB-KW"/>
</dbReference>
<dbReference type="EC" id="4.2.-.-" evidence="4"/>
<comment type="similarity">
    <text evidence="1 4">Belongs to the prolyl-tRNA editing family. YbaK/EbsC subfamily.</text>
</comment>
<dbReference type="Proteomes" id="UP000427906">
    <property type="component" value="Chromosome"/>
</dbReference>
<proteinExistence type="inferred from homology"/>
<dbReference type="InterPro" id="IPR007214">
    <property type="entry name" value="YbaK/aa-tRNA-synth-assoc-dom"/>
</dbReference>
<dbReference type="PANTHER" id="PTHR30411:SF0">
    <property type="entry name" value="CYS-TRNA(PRO)_CYS-TRNA(CYS) DEACYLASE YBAK"/>
    <property type="match status" value="1"/>
</dbReference>
<evidence type="ECO:0000256" key="1">
    <source>
        <dbReference type="ARBA" id="ARBA00009798"/>
    </source>
</evidence>
<protein>
    <recommendedName>
        <fullName evidence="4">Cys-tRNA(Pro)/Cys-tRNA(Cys) deacylase</fullName>
        <ecNumber evidence="4">4.2.-.-</ecNumber>
    </recommendedName>
</protein>